<dbReference type="OrthoDB" id="9789996at2"/>
<feature type="domain" description="CBS" evidence="3">
    <location>
        <begin position="9"/>
        <end position="68"/>
    </location>
</feature>
<evidence type="ECO:0000256" key="1">
    <source>
        <dbReference type="ARBA" id="ARBA00023122"/>
    </source>
</evidence>
<dbReference type="Pfam" id="PF00571">
    <property type="entry name" value="CBS"/>
    <property type="match status" value="2"/>
</dbReference>
<feature type="domain" description="CBS" evidence="3">
    <location>
        <begin position="74"/>
        <end position="133"/>
    </location>
</feature>
<dbReference type="Gene3D" id="3.10.580.10">
    <property type="entry name" value="CBS-domain"/>
    <property type="match status" value="1"/>
</dbReference>
<evidence type="ECO:0000256" key="2">
    <source>
        <dbReference type="PROSITE-ProRule" id="PRU00703"/>
    </source>
</evidence>
<evidence type="ECO:0000259" key="3">
    <source>
        <dbReference type="PROSITE" id="PS51371"/>
    </source>
</evidence>
<sequence length="140" mass="14528">MARTVAELMTREPATVRGGDTVADAARLMKEHDSGNVAVVEDGGRVVGIVTDRDLAVRVLAEGRAADTPVQEVSSREELATVAPSATLAEAAEAMRSKAVRRLPVVDDGKLLGVLSLGDLAIELDPESGLADVSAARPSE</sequence>
<dbReference type="EMBL" id="CP021121">
    <property type="protein sequence ID" value="ARQ72109.1"/>
    <property type="molecule type" value="Genomic_DNA"/>
</dbReference>
<dbReference type="AlphaFoldDB" id="A0A1W7D5C2"/>
<dbReference type="SUPFAM" id="SSF54631">
    <property type="entry name" value="CBS-domain pair"/>
    <property type="match status" value="1"/>
</dbReference>
<reference evidence="4 5" key="1">
    <citation type="submission" date="2017-05" db="EMBL/GenBank/DDBJ databases">
        <title>Complete genome sequence of Streptomyces sp. SCSIO 03032 revealed the diverse biosynthetic pathways for its bioactive secondary metabolites.</title>
        <authorList>
            <person name="Ma L."/>
            <person name="Zhu Y."/>
            <person name="Zhang W."/>
            <person name="Zhang G."/>
            <person name="Tian X."/>
            <person name="Zhang S."/>
            <person name="Zhang C."/>
        </authorList>
    </citation>
    <scope>NUCLEOTIDE SEQUENCE [LARGE SCALE GENOMIC DNA]</scope>
    <source>
        <strain evidence="4 5">SCSIO 03032</strain>
    </source>
</reference>
<dbReference type="InterPro" id="IPR051257">
    <property type="entry name" value="Diverse_CBS-Domain"/>
</dbReference>
<keyword evidence="5" id="KW-1185">Reference proteome</keyword>
<evidence type="ECO:0000313" key="5">
    <source>
        <dbReference type="Proteomes" id="UP000194218"/>
    </source>
</evidence>
<accession>A0A1W7D5C2</accession>
<dbReference type="PROSITE" id="PS51371">
    <property type="entry name" value="CBS"/>
    <property type="match status" value="2"/>
</dbReference>
<dbReference type="Proteomes" id="UP000194218">
    <property type="component" value="Chromosome"/>
</dbReference>
<name>A0A1W7D5C2_9ACTN</name>
<dbReference type="SMART" id="SM00116">
    <property type="entry name" value="CBS"/>
    <property type="match status" value="2"/>
</dbReference>
<evidence type="ECO:0000313" key="4">
    <source>
        <dbReference type="EMBL" id="ARQ72109.1"/>
    </source>
</evidence>
<keyword evidence="1 2" id="KW-0129">CBS domain</keyword>
<gene>
    <name evidence="4" type="ORF">CAG99_02125</name>
</gene>
<dbReference type="InterPro" id="IPR046342">
    <property type="entry name" value="CBS_dom_sf"/>
</dbReference>
<organism evidence="4 5">
    <name type="scientific">Streptomyces marincola</name>
    <dbReference type="NCBI Taxonomy" id="2878388"/>
    <lineage>
        <taxon>Bacteria</taxon>
        <taxon>Bacillati</taxon>
        <taxon>Actinomycetota</taxon>
        <taxon>Actinomycetes</taxon>
        <taxon>Kitasatosporales</taxon>
        <taxon>Streptomycetaceae</taxon>
        <taxon>Streptomyces</taxon>
    </lineage>
</organism>
<protein>
    <recommendedName>
        <fullName evidence="3">CBS domain-containing protein</fullName>
    </recommendedName>
</protein>
<dbReference type="InterPro" id="IPR000644">
    <property type="entry name" value="CBS_dom"/>
</dbReference>
<proteinExistence type="predicted"/>
<dbReference type="PANTHER" id="PTHR43080">
    <property type="entry name" value="CBS DOMAIN-CONTAINING PROTEIN CBSX3, MITOCHONDRIAL"/>
    <property type="match status" value="1"/>
</dbReference>
<dbReference type="RefSeq" id="WP_086161939.1">
    <property type="nucleotide sequence ID" value="NZ_CP021121.1"/>
</dbReference>
<dbReference type="KEGG" id="smao:CAG99_02125"/>
<dbReference type="PANTHER" id="PTHR43080:SF2">
    <property type="entry name" value="CBS DOMAIN-CONTAINING PROTEIN"/>
    <property type="match status" value="1"/>
</dbReference>